<keyword evidence="3" id="KW-1185">Reference proteome</keyword>
<dbReference type="Gene3D" id="2.170.130.10">
    <property type="entry name" value="TonB-dependent receptor, plug domain"/>
    <property type="match status" value="1"/>
</dbReference>
<keyword evidence="2" id="KW-0675">Receptor</keyword>
<evidence type="ECO:0000313" key="3">
    <source>
        <dbReference type="Proteomes" id="UP000309952"/>
    </source>
</evidence>
<dbReference type="RefSeq" id="WP_167493308.1">
    <property type="nucleotide sequence ID" value="NZ_LR588407.1"/>
</dbReference>
<organism evidence="2 3">
    <name type="scientific">Brevundimonas vancanneytii</name>
    <dbReference type="NCBI Taxonomy" id="1325724"/>
    <lineage>
        <taxon>Bacteria</taxon>
        <taxon>Pseudomonadati</taxon>
        <taxon>Pseudomonadota</taxon>
        <taxon>Alphaproteobacteria</taxon>
        <taxon>Caulobacterales</taxon>
        <taxon>Caulobacteraceae</taxon>
        <taxon>Brevundimonas</taxon>
    </lineage>
</organism>
<feature type="signal peptide" evidence="1">
    <location>
        <begin position="1"/>
        <end position="21"/>
    </location>
</feature>
<name>A0A4P1K156_9CAUL</name>
<dbReference type="InterPro" id="IPR037066">
    <property type="entry name" value="Plug_dom_sf"/>
</dbReference>
<sequence length="97" mass="10080">MKRLLLATTAVALLSGGVAHARVQSQGEEFDGCPGENLGEAYRLGEVVVTARDRMGRPAGGAVIRADDIERFGRTSVDQALDLLPGVSAVSTGGSRQ</sequence>
<dbReference type="KEGG" id="bvy:NCTC9239_01354"/>
<dbReference type="EMBL" id="LR588407">
    <property type="protein sequence ID" value="VTO14318.1"/>
    <property type="molecule type" value="Genomic_DNA"/>
</dbReference>
<proteinExistence type="predicted"/>
<gene>
    <name evidence="2" type="ORF">NCTC9239_01354</name>
</gene>
<protein>
    <submittedName>
        <fullName evidence="2">Outer membrane cobalamin receptor protein</fullName>
    </submittedName>
</protein>
<reference evidence="2 3" key="1">
    <citation type="submission" date="2019-04" db="EMBL/GenBank/DDBJ databases">
        <authorList>
            <consortium name="Pathogen Informatics"/>
        </authorList>
    </citation>
    <scope>NUCLEOTIDE SEQUENCE [LARGE SCALE GENOMIC DNA]</scope>
    <source>
        <strain evidence="2 3">NCTC9239</strain>
    </source>
</reference>
<evidence type="ECO:0000256" key="1">
    <source>
        <dbReference type="SAM" id="SignalP"/>
    </source>
</evidence>
<feature type="chain" id="PRO_5021312617" evidence="1">
    <location>
        <begin position="22"/>
        <end position="97"/>
    </location>
</feature>
<evidence type="ECO:0000313" key="2">
    <source>
        <dbReference type="EMBL" id="VTO14318.1"/>
    </source>
</evidence>
<keyword evidence="1" id="KW-0732">Signal</keyword>
<dbReference type="Proteomes" id="UP000309952">
    <property type="component" value="Chromosome"/>
</dbReference>
<accession>A0A4P1K156</accession>
<dbReference type="AlphaFoldDB" id="A0A4P1K156"/>
<dbReference type="SUPFAM" id="SSF56935">
    <property type="entry name" value="Porins"/>
    <property type="match status" value="1"/>
</dbReference>